<evidence type="ECO:0000256" key="1">
    <source>
        <dbReference type="SAM" id="Phobius"/>
    </source>
</evidence>
<feature type="transmembrane region" description="Helical" evidence="1">
    <location>
        <begin position="97"/>
        <end position="122"/>
    </location>
</feature>
<feature type="transmembrane region" description="Helical" evidence="1">
    <location>
        <begin position="158"/>
        <end position="178"/>
    </location>
</feature>
<dbReference type="Proteomes" id="UP001229251">
    <property type="component" value="Unassembled WGS sequence"/>
</dbReference>
<sequence>MRASLRYLRMNLYRLFQLRYFIGILIFIYLLSIVSFMIDKGDAWAYFAIHDKNVLSNNMNWLSFYVFPLLIPFNFFGQVLVQDNPFDFIRIRHPKILFLLSIACMGVYVSLYVFLSILLAFFFQVDNVMPLTDILSLFIHLLLSIWGMLCLQIAIHCLGYSVLGLVLNLAIIVHSFYSRMDFTLIITQPFTQMTVGSLLVRLFILLLMIGLTYIVYSYLPRLKIKSH</sequence>
<feature type="transmembrane region" description="Helical" evidence="1">
    <location>
        <begin position="134"/>
        <end position="151"/>
    </location>
</feature>
<accession>A0AAJ1Q4Z8</accession>
<evidence type="ECO:0000313" key="2">
    <source>
        <dbReference type="EMBL" id="MDK7186613.1"/>
    </source>
</evidence>
<keyword evidence="1" id="KW-0812">Transmembrane</keyword>
<evidence type="ECO:0008006" key="4">
    <source>
        <dbReference type="Google" id="ProtNLM"/>
    </source>
</evidence>
<organism evidence="2 3">
    <name type="scientific">Facklamia hominis</name>
    <dbReference type="NCBI Taxonomy" id="178214"/>
    <lineage>
        <taxon>Bacteria</taxon>
        <taxon>Bacillati</taxon>
        <taxon>Bacillota</taxon>
        <taxon>Bacilli</taxon>
        <taxon>Lactobacillales</taxon>
        <taxon>Aerococcaceae</taxon>
        <taxon>Facklamia</taxon>
    </lineage>
</organism>
<feature type="transmembrane region" description="Helical" evidence="1">
    <location>
        <begin position="20"/>
        <end position="38"/>
    </location>
</feature>
<feature type="transmembrane region" description="Helical" evidence="1">
    <location>
        <begin position="58"/>
        <end position="76"/>
    </location>
</feature>
<dbReference type="RefSeq" id="WP_285065270.1">
    <property type="nucleotide sequence ID" value="NZ_JASOOE010000002.1"/>
</dbReference>
<proteinExistence type="predicted"/>
<reference evidence="2" key="1">
    <citation type="submission" date="2023-05" db="EMBL/GenBank/DDBJ databases">
        <title>Cataloging the Phylogenetic Diversity of Human Bladder Bacteria.</title>
        <authorList>
            <person name="Du J."/>
        </authorList>
    </citation>
    <scope>NUCLEOTIDE SEQUENCE</scope>
    <source>
        <strain evidence="2">UMB1231</strain>
    </source>
</reference>
<keyword evidence="1" id="KW-0472">Membrane</keyword>
<gene>
    <name evidence="2" type="ORF">QP433_01305</name>
</gene>
<protein>
    <recommendedName>
        <fullName evidence="4">DUF2705 domain-containing protein</fullName>
    </recommendedName>
</protein>
<keyword evidence="1" id="KW-1133">Transmembrane helix</keyword>
<name>A0AAJ1Q4Z8_9LACT</name>
<feature type="transmembrane region" description="Helical" evidence="1">
    <location>
        <begin position="198"/>
        <end position="219"/>
    </location>
</feature>
<dbReference type="AlphaFoldDB" id="A0AAJ1Q4Z8"/>
<evidence type="ECO:0000313" key="3">
    <source>
        <dbReference type="Proteomes" id="UP001229251"/>
    </source>
</evidence>
<dbReference type="EMBL" id="JASOOE010000002">
    <property type="protein sequence ID" value="MDK7186613.1"/>
    <property type="molecule type" value="Genomic_DNA"/>
</dbReference>
<comment type="caution">
    <text evidence="2">The sequence shown here is derived from an EMBL/GenBank/DDBJ whole genome shotgun (WGS) entry which is preliminary data.</text>
</comment>